<dbReference type="GO" id="GO:0015074">
    <property type="term" value="P:DNA integration"/>
    <property type="evidence" value="ECO:0007669"/>
    <property type="project" value="InterPro"/>
</dbReference>
<evidence type="ECO:0000256" key="1">
    <source>
        <dbReference type="ARBA" id="ARBA00023125"/>
    </source>
</evidence>
<evidence type="ECO:0000313" key="3">
    <source>
        <dbReference type="EMBL" id="KKK47339.1"/>
    </source>
</evidence>
<dbReference type="InterPro" id="IPR004107">
    <property type="entry name" value="Integrase_SAM-like_N"/>
</dbReference>
<dbReference type="Gene3D" id="1.10.150.130">
    <property type="match status" value="1"/>
</dbReference>
<reference evidence="3" key="1">
    <citation type="journal article" date="2015" name="Nature">
        <title>Complex archaea that bridge the gap between prokaryotes and eukaryotes.</title>
        <authorList>
            <person name="Spang A."/>
            <person name="Saw J.H."/>
            <person name="Jorgensen S.L."/>
            <person name="Zaremba-Niedzwiedzka K."/>
            <person name="Martijn J."/>
            <person name="Lind A.E."/>
            <person name="van Eijk R."/>
            <person name="Schleper C."/>
            <person name="Guy L."/>
            <person name="Ettema T.J."/>
        </authorList>
    </citation>
    <scope>NUCLEOTIDE SEQUENCE</scope>
</reference>
<dbReference type="EMBL" id="LAZR01069625">
    <property type="protein sequence ID" value="KKK47339.1"/>
    <property type="molecule type" value="Genomic_DNA"/>
</dbReference>
<feature type="non-terminal residue" evidence="3">
    <location>
        <position position="144"/>
    </location>
</feature>
<keyword evidence="1" id="KW-0238">DNA-binding</keyword>
<comment type="caution">
    <text evidence="3">The sequence shown here is derived from an EMBL/GenBank/DDBJ whole genome shotgun (WGS) entry which is preliminary data.</text>
</comment>
<gene>
    <name evidence="3" type="ORF">LCGC14_3156220</name>
</gene>
<protein>
    <recommendedName>
        <fullName evidence="2">Core-binding (CB) domain-containing protein</fullName>
    </recommendedName>
</protein>
<dbReference type="Pfam" id="PF13495">
    <property type="entry name" value="Phage_int_SAM_4"/>
    <property type="match status" value="1"/>
</dbReference>
<sequence length="144" mass="16156">MIRCAFCRRRAAGVFAATVLDGPRENEDSWRRGLAPMCKQCQRMLGSSALRAGRAPGRGGRAEKTIYTYTSALAILRRFCDEQGMPELTTLSTGHLREFFNSLHKRGNKPASVSVQYRAIVQFYKWLVTEGERPDNPVARTCPS</sequence>
<dbReference type="InterPro" id="IPR044068">
    <property type="entry name" value="CB"/>
</dbReference>
<feature type="domain" description="Core-binding (CB)" evidence="2">
    <location>
        <begin position="32"/>
        <end position="128"/>
    </location>
</feature>
<dbReference type="GO" id="GO:0003677">
    <property type="term" value="F:DNA binding"/>
    <property type="evidence" value="ECO:0007669"/>
    <property type="project" value="UniProtKB-KW"/>
</dbReference>
<accession>A0A0F8XZC2</accession>
<dbReference type="AlphaFoldDB" id="A0A0F8XZC2"/>
<organism evidence="3">
    <name type="scientific">marine sediment metagenome</name>
    <dbReference type="NCBI Taxonomy" id="412755"/>
    <lineage>
        <taxon>unclassified sequences</taxon>
        <taxon>metagenomes</taxon>
        <taxon>ecological metagenomes</taxon>
    </lineage>
</organism>
<name>A0A0F8XZC2_9ZZZZ</name>
<dbReference type="InterPro" id="IPR010998">
    <property type="entry name" value="Integrase_recombinase_N"/>
</dbReference>
<dbReference type="SUPFAM" id="SSF47823">
    <property type="entry name" value="lambda integrase-like, N-terminal domain"/>
    <property type="match status" value="1"/>
</dbReference>
<evidence type="ECO:0000259" key="2">
    <source>
        <dbReference type="PROSITE" id="PS51900"/>
    </source>
</evidence>
<dbReference type="PROSITE" id="PS51900">
    <property type="entry name" value="CB"/>
    <property type="match status" value="1"/>
</dbReference>
<proteinExistence type="predicted"/>